<dbReference type="STRING" id="592050.SAMN05421875_104219"/>
<proteinExistence type="predicted"/>
<dbReference type="Pfam" id="PF05621">
    <property type="entry name" value="TniB"/>
    <property type="match status" value="1"/>
</dbReference>
<name>A0A1H3Y1L9_9BURK</name>
<organism evidence="1 2">
    <name type="scientific">Acidovorax soli</name>
    <dbReference type="NCBI Taxonomy" id="592050"/>
    <lineage>
        <taxon>Bacteria</taxon>
        <taxon>Pseudomonadati</taxon>
        <taxon>Pseudomonadota</taxon>
        <taxon>Betaproteobacteria</taxon>
        <taxon>Burkholderiales</taxon>
        <taxon>Comamonadaceae</taxon>
        <taxon>Acidovorax</taxon>
    </lineage>
</organism>
<dbReference type="AlphaFoldDB" id="A0A1H3Y1L9"/>
<dbReference type="InterPro" id="IPR008868">
    <property type="entry name" value="TniB"/>
</dbReference>
<dbReference type="Proteomes" id="UP000199002">
    <property type="component" value="Unassembled WGS sequence"/>
</dbReference>
<evidence type="ECO:0000313" key="1">
    <source>
        <dbReference type="EMBL" id="SEA04971.1"/>
    </source>
</evidence>
<dbReference type="RefSeq" id="WP_067513362.1">
    <property type="nucleotide sequence ID" value="NZ_FNQJ01000004.1"/>
</dbReference>
<gene>
    <name evidence="1" type="ORF">SAMN05421875_104219</name>
</gene>
<dbReference type="InterPro" id="IPR052026">
    <property type="entry name" value="ExeA_AAA_ATPase_DNA-bind"/>
</dbReference>
<dbReference type="GeneID" id="34233535"/>
<dbReference type="PANTHER" id="PTHR35894:SF1">
    <property type="entry name" value="PHOSPHORIBULOKINASE _ URIDINE KINASE FAMILY"/>
    <property type="match status" value="1"/>
</dbReference>
<sequence>MDFAHLHSDAQAVLQSSLEDRLHFVRKDRFIEYPAAEAILRDLADVVTYPRVQRPPCRAVIADSDNGKTSLTSELINRNPVVLDATGNPITKVLWAECPPAPDEGRLFSAILTALDIPHRPDAAPERLEAVVSQELIAHQTTTLVIDELHAMLNGTARNQRLFMAALKRLSNTRNISVVCSGTQEVTRALATDPQFMTRFQKLALPRWQANADFQRLLASFEMYIPLPKPSGLSQGKLVQLIYTKSARTIGSVRAIVRAAAEMALREGESRITYVLLDKAIDELVKRLLNGGRTDGAI</sequence>
<dbReference type="InterPro" id="IPR027417">
    <property type="entry name" value="P-loop_NTPase"/>
</dbReference>
<protein>
    <submittedName>
        <fullName evidence="1">TniB protein</fullName>
    </submittedName>
</protein>
<dbReference type="SUPFAM" id="SSF52540">
    <property type="entry name" value="P-loop containing nucleoside triphosphate hydrolases"/>
    <property type="match status" value="1"/>
</dbReference>
<reference evidence="2" key="1">
    <citation type="submission" date="2016-10" db="EMBL/GenBank/DDBJ databases">
        <authorList>
            <person name="Varghese N."/>
            <person name="Submissions S."/>
        </authorList>
    </citation>
    <scope>NUCLEOTIDE SEQUENCE [LARGE SCALE GENOMIC DNA]</scope>
    <source>
        <strain evidence="2">DSM 25157</strain>
    </source>
</reference>
<evidence type="ECO:0000313" key="2">
    <source>
        <dbReference type="Proteomes" id="UP000199002"/>
    </source>
</evidence>
<keyword evidence="2" id="KW-1185">Reference proteome</keyword>
<accession>A0A1H3Y1L9</accession>
<dbReference type="Gene3D" id="3.40.50.300">
    <property type="entry name" value="P-loop containing nucleotide triphosphate hydrolases"/>
    <property type="match status" value="1"/>
</dbReference>
<dbReference type="EMBL" id="FNQJ01000004">
    <property type="protein sequence ID" value="SEA04971.1"/>
    <property type="molecule type" value="Genomic_DNA"/>
</dbReference>
<dbReference type="PANTHER" id="PTHR35894">
    <property type="entry name" value="GENERAL SECRETION PATHWAY PROTEIN A-RELATED"/>
    <property type="match status" value="1"/>
</dbReference>